<proteinExistence type="predicted"/>
<gene>
    <name evidence="1" type="ORF">SCLCIDRAFT_931312</name>
</gene>
<evidence type="ECO:0000313" key="2">
    <source>
        <dbReference type="Proteomes" id="UP000053989"/>
    </source>
</evidence>
<accession>A0A0C3DJE7</accession>
<dbReference type="OrthoDB" id="2691536at2759"/>
<reference evidence="2" key="2">
    <citation type="submission" date="2015-01" db="EMBL/GenBank/DDBJ databases">
        <title>Evolutionary Origins and Diversification of the Mycorrhizal Mutualists.</title>
        <authorList>
            <consortium name="DOE Joint Genome Institute"/>
            <consortium name="Mycorrhizal Genomics Consortium"/>
            <person name="Kohler A."/>
            <person name="Kuo A."/>
            <person name="Nagy L.G."/>
            <person name="Floudas D."/>
            <person name="Copeland A."/>
            <person name="Barry K.W."/>
            <person name="Cichocki N."/>
            <person name="Veneault-Fourrey C."/>
            <person name="LaButti K."/>
            <person name="Lindquist E.A."/>
            <person name="Lipzen A."/>
            <person name="Lundell T."/>
            <person name="Morin E."/>
            <person name="Murat C."/>
            <person name="Riley R."/>
            <person name="Ohm R."/>
            <person name="Sun H."/>
            <person name="Tunlid A."/>
            <person name="Henrissat B."/>
            <person name="Grigoriev I.V."/>
            <person name="Hibbett D.S."/>
            <person name="Martin F."/>
        </authorList>
    </citation>
    <scope>NUCLEOTIDE SEQUENCE [LARGE SCALE GENOMIC DNA]</scope>
    <source>
        <strain evidence="2">Foug A</strain>
    </source>
</reference>
<protein>
    <submittedName>
        <fullName evidence="1">Uncharacterized protein</fullName>
    </submittedName>
</protein>
<keyword evidence="2" id="KW-1185">Reference proteome</keyword>
<dbReference type="InParanoid" id="A0A0C3DJE7"/>
<reference evidence="1 2" key="1">
    <citation type="submission" date="2014-04" db="EMBL/GenBank/DDBJ databases">
        <authorList>
            <consortium name="DOE Joint Genome Institute"/>
            <person name="Kuo A."/>
            <person name="Kohler A."/>
            <person name="Nagy L.G."/>
            <person name="Floudas D."/>
            <person name="Copeland A."/>
            <person name="Barry K.W."/>
            <person name="Cichocki N."/>
            <person name="Veneault-Fourrey C."/>
            <person name="LaButti K."/>
            <person name="Lindquist E.A."/>
            <person name="Lipzen A."/>
            <person name="Lundell T."/>
            <person name="Morin E."/>
            <person name="Murat C."/>
            <person name="Sun H."/>
            <person name="Tunlid A."/>
            <person name="Henrissat B."/>
            <person name="Grigoriev I.V."/>
            <person name="Hibbett D.S."/>
            <person name="Martin F."/>
            <person name="Nordberg H.P."/>
            <person name="Cantor M.N."/>
            <person name="Hua S.X."/>
        </authorList>
    </citation>
    <scope>NUCLEOTIDE SEQUENCE [LARGE SCALE GENOMIC DNA]</scope>
    <source>
        <strain evidence="1 2">Foug A</strain>
    </source>
</reference>
<dbReference type="EMBL" id="KN822058">
    <property type="protein sequence ID" value="KIM60825.1"/>
    <property type="molecule type" value="Genomic_DNA"/>
</dbReference>
<dbReference type="HOGENOM" id="CLU_125775_1_0_1"/>
<name>A0A0C3DJE7_9AGAM</name>
<evidence type="ECO:0000313" key="1">
    <source>
        <dbReference type="EMBL" id="KIM60825.1"/>
    </source>
</evidence>
<dbReference type="Proteomes" id="UP000053989">
    <property type="component" value="Unassembled WGS sequence"/>
</dbReference>
<sequence>MLKKLKIFRLSQLASDLVKATDLQSWLGINLGTAILIMQYAKEDFEMGSWPLPDT</sequence>
<dbReference type="AlphaFoldDB" id="A0A0C3DJE7"/>
<organism evidence="1 2">
    <name type="scientific">Scleroderma citrinum Foug A</name>
    <dbReference type="NCBI Taxonomy" id="1036808"/>
    <lineage>
        <taxon>Eukaryota</taxon>
        <taxon>Fungi</taxon>
        <taxon>Dikarya</taxon>
        <taxon>Basidiomycota</taxon>
        <taxon>Agaricomycotina</taxon>
        <taxon>Agaricomycetes</taxon>
        <taxon>Agaricomycetidae</taxon>
        <taxon>Boletales</taxon>
        <taxon>Sclerodermatineae</taxon>
        <taxon>Sclerodermataceae</taxon>
        <taxon>Scleroderma</taxon>
    </lineage>
</organism>